<dbReference type="GO" id="GO:1990834">
    <property type="term" value="P:response to odorant"/>
    <property type="evidence" value="ECO:0007669"/>
    <property type="project" value="TreeGrafter"/>
</dbReference>
<evidence type="ECO:0000256" key="4">
    <source>
        <dbReference type="SAM" id="MobiDB-lite"/>
    </source>
</evidence>
<evidence type="ECO:0000259" key="5">
    <source>
        <dbReference type="PROSITE" id="PS51710"/>
    </source>
</evidence>
<sequence length="1241" mass="139338">MKTAELAVPALSTAAPSGSPRGKGSIPVLRQSLAAAEGDILKTVDLNRVIKLFEDPYTRYLNDKLLNAVKNVIKHLQKGILLKDLVQVFQILNECAEKIKYHAEFIEPTCEIIKIYGLPFLKEKSSDETKYAKVVSESILQLGSLMKVPCFQVRRQICSSFINFYSTERPKQKNEGFQSTNSDYKIRMAESAGLAETLVLFLPSLENLLEEKIWLLKTLQILSSSSVINCNLMIKAQGANMICSHLNDPDPSGQLLFRSSEILWNLLEKGDSKDETVKQLNNLECIKPLKEAFVNLLINGYRHFDHQLRNDLLVISTLIAENPGTLMIESGFAKQLILFATYCEVKSHSPLVRSLKLSFNHEDFEMKKLLFNMMVILAKDLSTVQLLSDGRVILALFHYVKPNESPGAHNWPAAHFEDLQLHAIAALASVAPLLVEDYMTCQGNTRLLLFLEWCVGQDPFFSHGNCFHGSGGRGNKRAQMRYSLRLLRSMVSLGDEAVNQDLCDQGAISQLLGILKNIISRTDDKEDAVILEIKADILFILSAVCENDLHTKDLFGFEGVEVLLMLLKMDPVLYNSGVGHNRLILGTLDSIWCCVIGCYASEDYFLEKEGMFILLDLLALNQKNMNSLILGIVVEFSENPKSIAHLMTWRGQKEQSIGNLLIQLWRQEEQALNVRRDENDRIVDAKQPLVGSLQAQQEVIPMPANCPSIAIMDVAENMRANIYSILYRLGFEDLPYLAAKDLVTVSVISKYFDLKVGEIWNEICAELTAEGFRPVTPDENALDVIIKASEDVGKTVATHQTEMLENHQKLDLQEEQQLYTNMKENHKQNDLMVKSWNNFLTRTSNFEALKKAKKLQEKSIESSRVKRPKQRATFHTTQIKNLHTTYGNFIDNLRFYVKGGAGGMGLPRLGGQGGKGGDVWFVAQTDVTLKKLKDKYPLKRFSAGQGGNSSICALKGEKGQDYEVRVPVGISVTNDEGKKIGELSNIGDRIRVASGGRGGSYTTNFHPSKGQARVVRLDLKLIADVGLVGFPNAGKSSLLSTISHAKPEIAEYPFTTVMPHLGKIMFEDCRQISVADLPGLIEGAHMNKGMGHKFLKHIERTKQLLFVIDISGFQFSVKTPFRTAYETVQLLTKELELYNEELLKKPALLAINKMDLPESERKLEELMVQLENPKDFSHLLPERMIPENRIHFKYVLPISAATGEGIKELKNFIRKSLEEQADFDDKEFHQAKLQSLQPTSV</sequence>
<dbReference type="GO" id="GO:0097225">
    <property type="term" value="C:sperm midpiece"/>
    <property type="evidence" value="ECO:0007669"/>
    <property type="project" value="TreeGrafter"/>
</dbReference>
<dbReference type="AlphaFoldDB" id="A0A6P8QIA4"/>
<dbReference type="GO" id="GO:0042048">
    <property type="term" value="P:olfactory behavior"/>
    <property type="evidence" value="ECO:0007669"/>
    <property type="project" value="TreeGrafter"/>
</dbReference>
<dbReference type="GO" id="GO:0042254">
    <property type="term" value="P:ribosome biogenesis"/>
    <property type="evidence" value="ECO:0007669"/>
    <property type="project" value="UniProtKB-UniRule"/>
</dbReference>
<dbReference type="InterPro" id="IPR006169">
    <property type="entry name" value="GTP1_OBG_dom"/>
</dbReference>
<dbReference type="FunCoup" id="A0A6P8QIA4">
    <property type="interactions" value="177"/>
</dbReference>
<dbReference type="CDD" id="cd01898">
    <property type="entry name" value="Obg"/>
    <property type="match status" value="1"/>
</dbReference>
<gene>
    <name evidence="8" type="primary">LOC117354200</name>
</gene>
<dbReference type="InterPro" id="IPR016024">
    <property type="entry name" value="ARM-type_fold"/>
</dbReference>
<keyword evidence="3" id="KW-0342">GTP-binding</keyword>
<dbReference type="PROSITE" id="PS51883">
    <property type="entry name" value="OBG"/>
    <property type="match status" value="1"/>
</dbReference>
<dbReference type="InParanoid" id="A0A6P8QIA4"/>
<dbReference type="GO" id="GO:0097730">
    <property type="term" value="C:non-motile cilium"/>
    <property type="evidence" value="ECO:0007669"/>
    <property type="project" value="TreeGrafter"/>
</dbReference>
<keyword evidence="2" id="KW-0547">Nucleotide-binding</keyword>
<feature type="region of interest" description="Disordered" evidence="4">
    <location>
        <begin position="1"/>
        <end position="23"/>
    </location>
</feature>
<dbReference type="OrthoDB" id="191673at2759"/>
<dbReference type="Gene3D" id="2.70.210.12">
    <property type="entry name" value="GTP1/OBG domain"/>
    <property type="match status" value="1"/>
</dbReference>
<keyword evidence="1" id="KW-0690">Ribosome biogenesis</keyword>
<accession>A0A6P8QIA4</accession>
<dbReference type="InterPro" id="IPR031167">
    <property type="entry name" value="G_OBG"/>
</dbReference>
<dbReference type="RefSeq" id="XP_033787143.1">
    <property type="nucleotide sequence ID" value="XM_033931252.1"/>
</dbReference>
<evidence type="ECO:0000259" key="6">
    <source>
        <dbReference type="PROSITE" id="PS51883"/>
    </source>
</evidence>
<dbReference type="Gene3D" id="1.25.10.10">
    <property type="entry name" value="Leucine-rich Repeat Variant"/>
    <property type="match status" value="1"/>
</dbReference>
<dbReference type="Pfam" id="PF21049">
    <property type="entry name" value="CFA69_ARM_rpt"/>
    <property type="match status" value="1"/>
</dbReference>
<dbReference type="InterPro" id="IPR048733">
    <property type="entry name" value="CFA69_ARM_dom"/>
</dbReference>
<proteinExistence type="predicted"/>
<dbReference type="Pfam" id="PF01018">
    <property type="entry name" value="GTP1_OBG"/>
    <property type="match status" value="1"/>
</dbReference>
<evidence type="ECO:0000313" key="7">
    <source>
        <dbReference type="Proteomes" id="UP000515159"/>
    </source>
</evidence>
<dbReference type="GeneID" id="117354200"/>
<dbReference type="PROSITE" id="PS51710">
    <property type="entry name" value="G_OBG"/>
    <property type="match status" value="1"/>
</dbReference>
<dbReference type="InterPro" id="IPR006073">
    <property type="entry name" value="GTP-bd"/>
</dbReference>
<dbReference type="PANTHER" id="PTHR14716:SF0">
    <property type="entry name" value="CILIA- AND FLAGELLA-ASSOCIATED PROTEIN 69"/>
    <property type="match status" value="1"/>
</dbReference>
<dbReference type="InterPro" id="IPR027417">
    <property type="entry name" value="P-loop_NTPase"/>
</dbReference>
<dbReference type="PANTHER" id="PTHR14716">
    <property type="entry name" value="CILIA- AND FLAGELLA-ASSOCIATED PROTEIN 69"/>
    <property type="match status" value="1"/>
</dbReference>
<evidence type="ECO:0000256" key="1">
    <source>
        <dbReference type="ARBA" id="ARBA00022517"/>
    </source>
</evidence>
<keyword evidence="7" id="KW-1185">Reference proteome</keyword>
<evidence type="ECO:0000256" key="3">
    <source>
        <dbReference type="ARBA" id="ARBA00023134"/>
    </source>
</evidence>
<dbReference type="GO" id="GO:1902093">
    <property type="term" value="P:positive regulation of flagellated sperm motility"/>
    <property type="evidence" value="ECO:0007669"/>
    <property type="project" value="TreeGrafter"/>
</dbReference>
<reference evidence="8" key="1">
    <citation type="submission" date="2025-08" db="UniProtKB">
        <authorList>
            <consortium name="RefSeq"/>
        </authorList>
    </citation>
    <scope>IDENTIFICATION</scope>
</reference>
<dbReference type="SUPFAM" id="SSF82051">
    <property type="entry name" value="Obg GTP-binding protein N-terminal domain"/>
    <property type="match status" value="1"/>
</dbReference>
<evidence type="ECO:0000256" key="2">
    <source>
        <dbReference type="ARBA" id="ARBA00022741"/>
    </source>
</evidence>
<dbReference type="SUPFAM" id="SSF52540">
    <property type="entry name" value="P-loop containing nucleoside triphosphate hydrolases"/>
    <property type="match status" value="1"/>
</dbReference>
<protein>
    <submittedName>
        <fullName evidence="8">Cilia- and flagella-associated protein 69-like isoform X4</fullName>
    </submittedName>
</protein>
<feature type="domain" description="OBG-type G" evidence="5">
    <location>
        <begin position="1023"/>
        <end position="1218"/>
    </location>
</feature>
<dbReference type="Pfam" id="PF01926">
    <property type="entry name" value="MMR_HSR1"/>
    <property type="match status" value="1"/>
</dbReference>
<dbReference type="InterPro" id="IPR048732">
    <property type="entry name" value="CFA69"/>
</dbReference>
<feature type="domain" description="Obg" evidence="6">
    <location>
        <begin position="887"/>
        <end position="1022"/>
    </location>
</feature>
<evidence type="ECO:0000313" key="8">
    <source>
        <dbReference type="RefSeq" id="XP_033787143.1"/>
    </source>
</evidence>
<name>A0A6P8QIA4_GEOSA</name>
<dbReference type="InterPro" id="IPR036726">
    <property type="entry name" value="GTP1_OBG_dom_sf"/>
</dbReference>
<dbReference type="PRINTS" id="PR00326">
    <property type="entry name" value="GTP1OBG"/>
</dbReference>
<organism evidence="7 8">
    <name type="scientific">Geotrypetes seraphini</name>
    <name type="common">Gaboon caecilian</name>
    <name type="synonym">Caecilia seraphini</name>
    <dbReference type="NCBI Taxonomy" id="260995"/>
    <lineage>
        <taxon>Eukaryota</taxon>
        <taxon>Metazoa</taxon>
        <taxon>Chordata</taxon>
        <taxon>Craniata</taxon>
        <taxon>Vertebrata</taxon>
        <taxon>Euteleostomi</taxon>
        <taxon>Amphibia</taxon>
        <taxon>Gymnophiona</taxon>
        <taxon>Geotrypetes</taxon>
    </lineage>
</organism>
<dbReference type="Gene3D" id="3.40.50.300">
    <property type="entry name" value="P-loop containing nucleotide triphosphate hydrolases"/>
    <property type="match status" value="1"/>
</dbReference>
<dbReference type="Proteomes" id="UP000515159">
    <property type="component" value="Chromosome 2"/>
</dbReference>
<dbReference type="SUPFAM" id="SSF48371">
    <property type="entry name" value="ARM repeat"/>
    <property type="match status" value="1"/>
</dbReference>
<dbReference type="FunFam" id="3.40.50.300:FF:001339">
    <property type="entry name" value="Mitochondrial ribosome-associated GTPase 2"/>
    <property type="match status" value="1"/>
</dbReference>
<dbReference type="InterPro" id="IPR011989">
    <property type="entry name" value="ARM-like"/>
</dbReference>
<dbReference type="GO" id="GO:0005525">
    <property type="term" value="F:GTP binding"/>
    <property type="evidence" value="ECO:0007669"/>
    <property type="project" value="UniProtKB-KW"/>
</dbReference>